<evidence type="ECO:0000313" key="1">
    <source>
        <dbReference type="EMBL" id="QOY90190.1"/>
    </source>
</evidence>
<dbReference type="PANTHER" id="PTHR34389:SF2">
    <property type="entry name" value="L-RHAMNOSE MUTAROTASE"/>
    <property type="match status" value="1"/>
</dbReference>
<dbReference type="Proteomes" id="UP000593892">
    <property type="component" value="Chromosome"/>
</dbReference>
<reference evidence="1 2" key="1">
    <citation type="submission" date="2020-10" db="EMBL/GenBank/DDBJ databases">
        <title>Complete genome sequence of Paludibaculum fermentans P105T, a facultatively anaerobic acidobacterium capable of dissimilatory Fe(III) reduction.</title>
        <authorList>
            <person name="Dedysh S.N."/>
            <person name="Beletsky A.V."/>
            <person name="Kulichevskaya I.S."/>
            <person name="Mardanov A.V."/>
            <person name="Ravin N.V."/>
        </authorList>
    </citation>
    <scope>NUCLEOTIDE SEQUENCE [LARGE SCALE GENOMIC DNA]</scope>
    <source>
        <strain evidence="1 2">P105</strain>
    </source>
</reference>
<name>A0A7S7SNJ6_PALFE</name>
<accession>A0A7S7SNJ6</accession>
<protein>
    <submittedName>
        <fullName evidence="1">L-rhamnose mutarotase</fullName>
    </submittedName>
</protein>
<dbReference type="Pfam" id="PF05336">
    <property type="entry name" value="rhaM"/>
    <property type="match status" value="1"/>
</dbReference>
<evidence type="ECO:0000313" key="2">
    <source>
        <dbReference type="Proteomes" id="UP000593892"/>
    </source>
</evidence>
<gene>
    <name evidence="1" type="ORF">IRI77_09615</name>
</gene>
<dbReference type="InterPro" id="IPR008000">
    <property type="entry name" value="Rham/fucose_mutarotase"/>
</dbReference>
<proteinExistence type="predicted"/>
<dbReference type="KEGG" id="pfer:IRI77_09615"/>
<dbReference type="InterPro" id="IPR011008">
    <property type="entry name" value="Dimeric_a/b-barrel"/>
</dbReference>
<dbReference type="RefSeq" id="WP_194451855.1">
    <property type="nucleotide sequence ID" value="NZ_CP063849.1"/>
</dbReference>
<dbReference type="GO" id="GO:0016857">
    <property type="term" value="F:racemase and epimerase activity, acting on carbohydrates and derivatives"/>
    <property type="evidence" value="ECO:0007669"/>
    <property type="project" value="InterPro"/>
</dbReference>
<dbReference type="AlphaFoldDB" id="A0A7S7SNJ6"/>
<dbReference type="SUPFAM" id="SSF54909">
    <property type="entry name" value="Dimeric alpha+beta barrel"/>
    <property type="match status" value="1"/>
</dbReference>
<keyword evidence="2" id="KW-1185">Reference proteome</keyword>
<dbReference type="EMBL" id="CP063849">
    <property type="protein sequence ID" value="QOY90190.1"/>
    <property type="molecule type" value="Genomic_DNA"/>
</dbReference>
<sequence>MTRYGMAIGLKPEAELEYRKQHAAVWPEVLEMIQLCHIRNYSIYLRDCTLFSYFEYDGTDFDADMARMAADPATQRWWALMMPMQSPLPGRKDGAWWAEMEEVFHLD</sequence>
<organism evidence="1 2">
    <name type="scientific">Paludibaculum fermentans</name>
    <dbReference type="NCBI Taxonomy" id="1473598"/>
    <lineage>
        <taxon>Bacteria</taxon>
        <taxon>Pseudomonadati</taxon>
        <taxon>Acidobacteriota</taxon>
        <taxon>Terriglobia</taxon>
        <taxon>Bryobacterales</taxon>
        <taxon>Bryobacteraceae</taxon>
        <taxon>Paludibaculum</taxon>
    </lineage>
</organism>
<dbReference type="PANTHER" id="PTHR34389">
    <property type="entry name" value="L-RHAMNOSE MUTAROTASE"/>
    <property type="match status" value="1"/>
</dbReference>
<dbReference type="Gene3D" id="3.30.70.100">
    <property type="match status" value="1"/>
</dbReference>